<keyword evidence="5" id="KW-1185">Reference proteome</keyword>
<proteinExistence type="inferred from homology"/>
<dbReference type="Proteomes" id="UP000799772">
    <property type="component" value="Unassembled WGS sequence"/>
</dbReference>
<dbReference type="InterPro" id="IPR045099">
    <property type="entry name" value="PITH1-like"/>
</dbReference>
<dbReference type="GO" id="GO:0005737">
    <property type="term" value="C:cytoplasm"/>
    <property type="evidence" value="ECO:0007669"/>
    <property type="project" value="UniProtKB-ARBA"/>
</dbReference>
<dbReference type="PROSITE" id="PS51532">
    <property type="entry name" value="PITH"/>
    <property type="match status" value="1"/>
</dbReference>
<accession>A0A9P4IKI8</accession>
<organism evidence="4 5">
    <name type="scientific">Rhizodiscina lignyota</name>
    <dbReference type="NCBI Taxonomy" id="1504668"/>
    <lineage>
        <taxon>Eukaryota</taxon>
        <taxon>Fungi</taxon>
        <taxon>Dikarya</taxon>
        <taxon>Ascomycota</taxon>
        <taxon>Pezizomycotina</taxon>
        <taxon>Dothideomycetes</taxon>
        <taxon>Pleosporomycetidae</taxon>
        <taxon>Aulographales</taxon>
        <taxon>Rhizodiscinaceae</taxon>
        <taxon>Rhizodiscina</taxon>
    </lineage>
</organism>
<dbReference type="Pfam" id="PF06201">
    <property type="entry name" value="PITH"/>
    <property type="match status" value="1"/>
</dbReference>
<dbReference type="GO" id="GO:0005634">
    <property type="term" value="C:nucleus"/>
    <property type="evidence" value="ECO:0007669"/>
    <property type="project" value="TreeGrafter"/>
</dbReference>
<comment type="similarity">
    <text evidence="1">Belongs to the PITHD1 family.</text>
</comment>
<feature type="non-terminal residue" evidence="4">
    <location>
        <position position="1"/>
    </location>
</feature>
<dbReference type="PANTHER" id="PTHR12175">
    <property type="entry name" value="AD039 HT014 THIOREDOXIN FAMILY TRP26"/>
    <property type="match status" value="1"/>
</dbReference>
<evidence type="ECO:0000259" key="3">
    <source>
        <dbReference type="PROSITE" id="PS51532"/>
    </source>
</evidence>
<evidence type="ECO:0000256" key="2">
    <source>
        <dbReference type="SAM" id="MobiDB-lite"/>
    </source>
</evidence>
<sequence>HSHEHDHGDDHDHGQPSEHTYETTPANLLYEQLDFPKVTTLNEDQSGSGEAILKKTWAERLDPEPLLESDADEQILMTVPFTGQVRLQSILLRSSDSPSAPSTLKVFINRDDLDFSSAEELSATQEFELARTNDIQEYPVKRALFNNTRSLSLFFTENFGQGEEDVTHLYYVAFKGEFMKLSKEPVSFLYEAAANPADHKPIVSASKGV</sequence>
<comment type="caution">
    <text evidence="4">The sequence shown here is derived from an EMBL/GenBank/DDBJ whole genome shotgun (WGS) entry which is preliminary data.</text>
</comment>
<evidence type="ECO:0000313" key="4">
    <source>
        <dbReference type="EMBL" id="KAF2102839.1"/>
    </source>
</evidence>
<evidence type="ECO:0000256" key="1">
    <source>
        <dbReference type="ARBA" id="ARBA00025788"/>
    </source>
</evidence>
<dbReference type="SUPFAM" id="SSF49785">
    <property type="entry name" value="Galactose-binding domain-like"/>
    <property type="match status" value="1"/>
</dbReference>
<protein>
    <submittedName>
        <fullName evidence="4">DUF1000-domain-containing protein</fullName>
    </submittedName>
</protein>
<dbReference type="Gene3D" id="2.60.120.470">
    <property type="entry name" value="PITH domain"/>
    <property type="match status" value="1"/>
</dbReference>
<feature type="domain" description="PITH" evidence="3">
    <location>
        <begin position="18"/>
        <end position="194"/>
    </location>
</feature>
<gene>
    <name evidence="4" type="ORF">NA57DRAFT_28430</name>
</gene>
<dbReference type="InterPro" id="IPR010400">
    <property type="entry name" value="PITH_dom"/>
</dbReference>
<reference evidence="4" key="1">
    <citation type="journal article" date="2020" name="Stud. Mycol.">
        <title>101 Dothideomycetes genomes: a test case for predicting lifestyles and emergence of pathogens.</title>
        <authorList>
            <person name="Haridas S."/>
            <person name="Albert R."/>
            <person name="Binder M."/>
            <person name="Bloem J."/>
            <person name="Labutti K."/>
            <person name="Salamov A."/>
            <person name="Andreopoulos B."/>
            <person name="Baker S."/>
            <person name="Barry K."/>
            <person name="Bills G."/>
            <person name="Bluhm B."/>
            <person name="Cannon C."/>
            <person name="Castanera R."/>
            <person name="Culley D."/>
            <person name="Daum C."/>
            <person name="Ezra D."/>
            <person name="Gonzalez J."/>
            <person name="Henrissat B."/>
            <person name="Kuo A."/>
            <person name="Liang C."/>
            <person name="Lipzen A."/>
            <person name="Lutzoni F."/>
            <person name="Magnuson J."/>
            <person name="Mondo S."/>
            <person name="Nolan M."/>
            <person name="Ohm R."/>
            <person name="Pangilinan J."/>
            <person name="Park H.-J."/>
            <person name="Ramirez L."/>
            <person name="Alfaro M."/>
            <person name="Sun H."/>
            <person name="Tritt A."/>
            <person name="Yoshinaga Y."/>
            <person name="Zwiers L.-H."/>
            <person name="Turgeon B."/>
            <person name="Goodwin S."/>
            <person name="Spatafora J."/>
            <person name="Crous P."/>
            <person name="Grigoriev I."/>
        </authorList>
    </citation>
    <scope>NUCLEOTIDE SEQUENCE</scope>
    <source>
        <strain evidence="4">CBS 133067</strain>
    </source>
</reference>
<dbReference type="AlphaFoldDB" id="A0A9P4IKI8"/>
<evidence type="ECO:0000313" key="5">
    <source>
        <dbReference type="Proteomes" id="UP000799772"/>
    </source>
</evidence>
<dbReference type="EMBL" id="ML978122">
    <property type="protein sequence ID" value="KAF2102839.1"/>
    <property type="molecule type" value="Genomic_DNA"/>
</dbReference>
<dbReference type="PANTHER" id="PTHR12175:SF1">
    <property type="entry name" value="PITH DOMAIN-CONTAINING PROTEIN 1"/>
    <property type="match status" value="1"/>
</dbReference>
<name>A0A9P4IKI8_9PEZI</name>
<feature type="non-terminal residue" evidence="4">
    <location>
        <position position="209"/>
    </location>
</feature>
<dbReference type="InterPro" id="IPR008979">
    <property type="entry name" value="Galactose-bd-like_sf"/>
</dbReference>
<feature type="region of interest" description="Disordered" evidence="2">
    <location>
        <begin position="1"/>
        <end position="21"/>
    </location>
</feature>
<dbReference type="OrthoDB" id="2635at2759"/>
<dbReference type="InterPro" id="IPR037047">
    <property type="entry name" value="PITH_dom_sf"/>
</dbReference>